<dbReference type="Proteomes" id="UP001201873">
    <property type="component" value="Unassembled WGS sequence"/>
</dbReference>
<feature type="transmembrane region" description="Helical" evidence="1">
    <location>
        <begin position="12"/>
        <end position="35"/>
    </location>
</feature>
<evidence type="ECO:0000313" key="2">
    <source>
        <dbReference type="EMBL" id="MCK9874440.1"/>
    </source>
</evidence>
<reference evidence="2 3" key="1">
    <citation type="submission" date="2022-04" db="EMBL/GenBank/DDBJ databases">
        <title>Genome diversity in the genus Frankia.</title>
        <authorList>
            <person name="Carlos-Shanley C."/>
            <person name="Hahn D."/>
        </authorList>
    </citation>
    <scope>NUCLEOTIDE SEQUENCE [LARGE SCALE GENOMIC DNA]</scope>
    <source>
        <strain evidence="2 3">Ag45/Mut15</strain>
    </source>
</reference>
<keyword evidence="1" id="KW-1133">Transmembrane helix</keyword>
<evidence type="ECO:0000313" key="3">
    <source>
        <dbReference type="Proteomes" id="UP001201873"/>
    </source>
</evidence>
<keyword evidence="1" id="KW-0812">Transmembrane</keyword>
<keyword evidence="3" id="KW-1185">Reference proteome</keyword>
<organism evidence="2 3">
    <name type="scientific">Frankia umida</name>
    <dbReference type="NCBI Taxonomy" id="573489"/>
    <lineage>
        <taxon>Bacteria</taxon>
        <taxon>Bacillati</taxon>
        <taxon>Actinomycetota</taxon>
        <taxon>Actinomycetes</taxon>
        <taxon>Frankiales</taxon>
        <taxon>Frankiaceae</taxon>
        <taxon>Frankia</taxon>
    </lineage>
</organism>
<comment type="caution">
    <text evidence="2">The sequence shown here is derived from an EMBL/GenBank/DDBJ whole genome shotgun (WGS) entry which is preliminary data.</text>
</comment>
<evidence type="ECO:0000256" key="1">
    <source>
        <dbReference type="SAM" id="Phobius"/>
    </source>
</evidence>
<keyword evidence="1" id="KW-0472">Membrane</keyword>
<dbReference type="RefSeq" id="WP_248811223.1">
    <property type="nucleotide sequence ID" value="NZ_JALKFT010000001.1"/>
</dbReference>
<gene>
    <name evidence="2" type="ORF">MXD59_01345</name>
</gene>
<dbReference type="EMBL" id="JALKFT010000001">
    <property type="protein sequence ID" value="MCK9874440.1"/>
    <property type="molecule type" value="Genomic_DNA"/>
</dbReference>
<proteinExistence type="predicted"/>
<name>A0ABT0JSB2_9ACTN</name>
<protein>
    <submittedName>
        <fullName evidence="2">Uncharacterized protein</fullName>
    </submittedName>
</protein>
<sequence>MGAGPGRRAVALLVMSAVVVVAVLIAGVSLGRTLALPGDVGPMTRLADWGRANHLSFVVNRVDRR</sequence>
<accession>A0ABT0JSB2</accession>